<feature type="coiled-coil region" evidence="1">
    <location>
        <begin position="5"/>
        <end position="32"/>
    </location>
</feature>
<dbReference type="AlphaFoldDB" id="A0A8S3XDY5"/>
<feature type="domain" description="FP protein N-terminal" evidence="2">
    <location>
        <begin position="28"/>
        <end position="89"/>
    </location>
</feature>
<protein>
    <submittedName>
        <fullName evidence="3">(apollo) hypothetical protein</fullName>
    </submittedName>
</protein>
<keyword evidence="1" id="KW-0175">Coiled coil</keyword>
<dbReference type="OrthoDB" id="7371673at2759"/>
<name>A0A8S3XDY5_PARAO</name>
<comment type="caution">
    <text evidence="3">The sequence shown here is derived from an EMBL/GenBank/DDBJ whole genome shotgun (WGS) entry which is preliminary data.</text>
</comment>
<evidence type="ECO:0000313" key="3">
    <source>
        <dbReference type="EMBL" id="CAG5014079.1"/>
    </source>
</evidence>
<sequence length="96" mass="10833">MKEQNNNLEIRISALEQKIRDLEQKKYNNKIELTGISGIDSINDDQVTKILASKLDMDASSVKSIKQIAGRKGKNGFLLLELSGKQRVRNGFKTQE</sequence>
<gene>
    <name evidence="3" type="ORF">PAPOLLO_LOCUS16077</name>
</gene>
<dbReference type="InterPro" id="IPR004941">
    <property type="entry name" value="FP_N"/>
</dbReference>
<dbReference type="EMBL" id="CAJQZP010001060">
    <property type="protein sequence ID" value="CAG5014079.1"/>
    <property type="molecule type" value="Genomic_DNA"/>
</dbReference>
<evidence type="ECO:0000256" key="1">
    <source>
        <dbReference type="SAM" id="Coils"/>
    </source>
</evidence>
<reference evidence="3" key="1">
    <citation type="submission" date="2021-04" db="EMBL/GenBank/DDBJ databases">
        <authorList>
            <person name="Tunstrom K."/>
        </authorList>
    </citation>
    <scope>NUCLEOTIDE SEQUENCE</scope>
</reference>
<organism evidence="3 4">
    <name type="scientific">Parnassius apollo</name>
    <name type="common">Apollo butterfly</name>
    <name type="synonym">Papilio apollo</name>
    <dbReference type="NCBI Taxonomy" id="110799"/>
    <lineage>
        <taxon>Eukaryota</taxon>
        <taxon>Metazoa</taxon>
        <taxon>Ecdysozoa</taxon>
        <taxon>Arthropoda</taxon>
        <taxon>Hexapoda</taxon>
        <taxon>Insecta</taxon>
        <taxon>Pterygota</taxon>
        <taxon>Neoptera</taxon>
        <taxon>Endopterygota</taxon>
        <taxon>Lepidoptera</taxon>
        <taxon>Glossata</taxon>
        <taxon>Ditrysia</taxon>
        <taxon>Papilionoidea</taxon>
        <taxon>Papilionidae</taxon>
        <taxon>Parnassiinae</taxon>
        <taxon>Parnassini</taxon>
        <taxon>Parnassius</taxon>
        <taxon>Parnassius</taxon>
    </lineage>
</organism>
<keyword evidence="4" id="KW-1185">Reference proteome</keyword>
<accession>A0A8S3XDY5</accession>
<proteinExistence type="predicted"/>
<evidence type="ECO:0000259" key="2">
    <source>
        <dbReference type="Pfam" id="PF03258"/>
    </source>
</evidence>
<dbReference type="Pfam" id="PF03258">
    <property type="entry name" value="Baculo_FP"/>
    <property type="match status" value="1"/>
</dbReference>
<dbReference type="Proteomes" id="UP000691718">
    <property type="component" value="Unassembled WGS sequence"/>
</dbReference>
<evidence type="ECO:0000313" key="4">
    <source>
        <dbReference type="Proteomes" id="UP000691718"/>
    </source>
</evidence>